<feature type="transmembrane region" description="Helical" evidence="10">
    <location>
        <begin position="379"/>
        <end position="406"/>
    </location>
</feature>
<evidence type="ECO:0000256" key="5">
    <source>
        <dbReference type="ARBA" id="ARBA00023040"/>
    </source>
</evidence>
<feature type="domain" description="G-protein coupled receptors family 1 profile" evidence="12">
    <location>
        <begin position="234"/>
        <end position="543"/>
    </location>
</feature>
<evidence type="ECO:0000256" key="7">
    <source>
        <dbReference type="ARBA" id="ARBA00023170"/>
    </source>
</evidence>
<accession>A0ABR4QQ44</accession>
<gene>
    <name evidence="13" type="ORF">TcWFU_003327</name>
</gene>
<keyword evidence="7 10" id="KW-0675">Receptor</keyword>
<dbReference type="Gene3D" id="1.20.1070.10">
    <property type="entry name" value="Rhodopsin 7-helix transmembrane proteins"/>
    <property type="match status" value="1"/>
</dbReference>
<feature type="compositionally biased region" description="Polar residues" evidence="11">
    <location>
        <begin position="607"/>
        <end position="624"/>
    </location>
</feature>
<evidence type="ECO:0000256" key="9">
    <source>
        <dbReference type="ARBA" id="ARBA00023224"/>
    </source>
</evidence>
<evidence type="ECO:0000256" key="10">
    <source>
        <dbReference type="RuleBase" id="RU046427"/>
    </source>
</evidence>
<evidence type="ECO:0000256" key="6">
    <source>
        <dbReference type="ARBA" id="ARBA00023136"/>
    </source>
</evidence>
<keyword evidence="9 10" id="KW-0807">Transducer</keyword>
<dbReference type="InterPro" id="IPR027294">
    <property type="entry name" value="NPS_rcpt"/>
</dbReference>
<evidence type="ECO:0000256" key="1">
    <source>
        <dbReference type="ARBA" id="ARBA00004651"/>
    </source>
</evidence>
<evidence type="ECO:0000313" key="14">
    <source>
        <dbReference type="Proteomes" id="UP001651158"/>
    </source>
</evidence>
<dbReference type="Pfam" id="PF00001">
    <property type="entry name" value="7tm_1"/>
    <property type="match status" value="1"/>
</dbReference>
<dbReference type="InterPro" id="IPR017452">
    <property type="entry name" value="GPCR_Rhodpsn_7TM"/>
</dbReference>
<keyword evidence="8 10" id="KW-0325">Glycoprotein</keyword>
<keyword evidence="3 10" id="KW-0812">Transmembrane</keyword>
<evidence type="ECO:0000256" key="2">
    <source>
        <dbReference type="ARBA" id="ARBA00022475"/>
    </source>
</evidence>
<proteinExistence type="inferred from homology"/>
<reference evidence="13 14" key="1">
    <citation type="journal article" date="2022" name="Front. Cell. Infect. Microbiol.">
        <title>The Genomes of Two Strains of Taenia crassiceps the Animal Model for the Study of Human Cysticercosis.</title>
        <authorList>
            <person name="Bobes R.J."/>
            <person name="Estrada K."/>
            <person name="Rios-Valencia D.G."/>
            <person name="Calderon-Gallegos A."/>
            <person name="de la Torre P."/>
            <person name="Carrero J.C."/>
            <person name="Sanchez-Flores A."/>
            <person name="Laclette J.P."/>
        </authorList>
    </citation>
    <scope>NUCLEOTIDE SEQUENCE [LARGE SCALE GENOMIC DNA]</scope>
    <source>
        <strain evidence="13">WFUcys</strain>
    </source>
</reference>
<dbReference type="EMBL" id="JAKROA010000001">
    <property type="protein sequence ID" value="KAL5111749.1"/>
    <property type="molecule type" value="Genomic_DNA"/>
</dbReference>
<dbReference type="PANTHER" id="PTHR24244:SF1">
    <property type="entry name" value="G-PROTEIN COUPLED RECEPTORS FAMILY 1 PROFILE DOMAIN-CONTAINING PROTEIN"/>
    <property type="match status" value="1"/>
</dbReference>
<dbReference type="PRINTS" id="PR00896">
    <property type="entry name" value="VASOPRESSINR"/>
</dbReference>
<dbReference type="InterPro" id="IPR000276">
    <property type="entry name" value="GPCR_Rhodpsn"/>
</dbReference>
<evidence type="ECO:0000256" key="11">
    <source>
        <dbReference type="SAM" id="MobiDB-lite"/>
    </source>
</evidence>
<evidence type="ECO:0000256" key="4">
    <source>
        <dbReference type="ARBA" id="ARBA00022989"/>
    </source>
</evidence>
<dbReference type="PROSITE" id="PS50262">
    <property type="entry name" value="G_PROTEIN_RECEP_F1_2"/>
    <property type="match status" value="1"/>
</dbReference>
<sequence>MMRYHLLIHRHVSTSQSPLGCLGIELDVGYSNIPTPITFVQLDRHSAHESASCVYLPGLRSCFSVCNPFSRCTGTILLPETILSTQRQALTQPTTLMPPRRARHRPPPPTSRCTQQTTEYQHLLLRLRSPPLPGRCTPGDTGLQQRYCMVWHSNRWNANAVSLLSWEVRRVIMENFANGSNQFVPAIKLGFTNNVTFDVDTSPLNVTTLASNENELHKIGRVILMVLFTTNIVGNLSVLIVMWGTGRKKRMRFFIMNLAVTDLFVAIGGILPELIWNLTVNFYAPDIVCRLVKYMSATATYASSFALVVLSFDRAEAVINPLRSTKKTCFGAMRRRDLAICGWVAACICGLPGLILAHLKTSSQHGPNCYMNFQLVSPRVYLTSVAVTVFILPALFITLCHVVMVVRIWQAAANTEQALTVPLSQPAPMKKLRRANHHFCHEPPVPRANNDSDSCSCNKTGFRRTTPIRMKTSPGCIPRARIKTVKMTLVIVSVYIICWCPYMIYNLLITYRVIGPHTPRLMAVSPLIQHLVTLNSSTNPVVFWMFSAHTIITERRKNRRSKVVQRHHRRWKCSSRNRVWHDRQDCNEGMVMKKQRNEQHLKHLINPTASNSNQRESEKTSVSVNAEIPEMANILPSQ</sequence>
<organism evidence="13 14">
    <name type="scientific">Taenia crassiceps</name>
    <dbReference type="NCBI Taxonomy" id="6207"/>
    <lineage>
        <taxon>Eukaryota</taxon>
        <taxon>Metazoa</taxon>
        <taxon>Spiralia</taxon>
        <taxon>Lophotrochozoa</taxon>
        <taxon>Platyhelminthes</taxon>
        <taxon>Cestoda</taxon>
        <taxon>Eucestoda</taxon>
        <taxon>Cyclophyllidea</taxon>
        <taxon>Taeniidae</taxon>
        <taxon>Taenia</taxon>
    </lineage>
</organism>
<feature type="transmembrane region" description="Helical" evidence="10">
    <location>
        <begin position="222"/>
        <end position="241"/>
    </location>
</feature>
<dbReference type="Proteomes" id="UP001651158">
    <property type="component" value="Unassembled WGS sequence"/>
</dbReference>
<dbReference type="PANTHER" id="PTHR24244">
    <property type="entry name" value="NEUROPEPTIDE S RECEPTOR"/>
    <property type="match status" value="1"/>
</dbReference>
<comment type="caution">
    <text evidence="13">The sequence shown here is derived from an EMBL/GenBank/DDBJ whole genome shotgun (WGS) entry which is preliminary data.</text>
</comment>
<feature type="region of interest" description="Disordered" evidence="11">
    <location>
        <begin position="606"/>
        <end position="625"/>
    </location>
</feature>
<protein>
    <submittedName>
        <fullName evidence="13">Cardioacceleratory peptide receptor</fullName>
    </submittedName>
</protein>
<comment type="subcellular location">
    <subcellularLocation>
        <location evidence="1 10">Cell membrane</location>
        <topology evidence="1 10">Multi-pass membrane protein</topology>
    </subcellularLocation>
</comment>
<keyword evidence="4 10" id="KW-1133">Transmembrane helix</keyword>
<keyword evidence="14" id="KW-1185">Reference proteome</keyword>
<feature type="transmembrane region" description="Helical" evidence="10">
    <location>
        <begin position="253"/>
        <end position="271"/>
    </location>
</feature>
<evidence type="ECO:0000259" key="12">
    <source>
        <dbReference type="PROSITE" id="PS50262"/>
    </source>
</evidence>
<evidence type="ECO:0000313" key="13">
    <source>
        <dbReference type="EMBL" id="KAL5111749.1"/>
    </source>
</evidence>
<feature type="transmembrane region" description="Helical" evidence="10">
    <location>
        <begin position="338"/>
        <end position="359"/>
    </location>
</feature>
<dbReference type="SUPFAM" id="SSF81321">
    <property type="entry name" value="Family A G protein-coupled receptor-like"/>
    <property type="match status" value="1"/>
</dbReference>
<name>A0ABR4QQ44_9CEST</name>
<keyword evidence="6 10" id="KW-0472">Membrane</keyword>
<evidence type="ECO:0000256" key="8">
    <source>
        <dbReference type="ARBA" id="ARBA00023180"/>
    </source>
</evidence>
<dbReference type="InterPro" id="IPR001817">
    <property type="entry name" value="Vasoprsn_rcpt"/>
</dbReference>
<feature type="transmembrane region" description="Helical" evidence="10">
    <location>
        <begin position="528"/>
        <end position="552"/>
    </location>
</feature>
<comment type="similarity">
    <text evidence="10">Belongs to the G-protein coupled receptor 1 family. Vasopressin/oxytocin receptor subfamily.</text>
</comment>
<keyword evidence="2" id="KW-1003">Cell membrane</keyword>
<feature type="transmembrane region" description="Helical" evidence="10">
    <location>
        <begin position="489"/>
        <end position="508"/>
    </location>
</feature>
<dbReference type="PRINTS" id="PR00237">
    <property type="entry name" value="GPCRRHODOPSN"/>
</dbReference>
<keyword evidence="5 10" id="KW-0297">G-protein coupled receptor</keyword>
<feature type="transmembrane region" description="Helical" evidence="10">
    <location>
        <begin position="291"/>
        <end position="312"/>
    </location>
</feature>
<evidence type="ECO:0000256" key="3">
    <source>
        <dbReference type="ARBA" id="ARBA00022692"/>
    </source>
</evidence>